<comment type="caution">
    <text evidence="17">The sequence shown here is derived from an EMBL/GenBank/DDBJ whole genome shotgun (WGS) entry which is preliminary data.</text>
</comment>
<dbReference type="Proteomes" id="UP000756346">
    <property type="component" value="Unassembled WGS sequence"/>
</dbReference>
<dbReference type="InterPro" id="IPR000608">
    <property type="entry name" value="UBC"/>
</dbReference>
<dbReference type="GO" id="GO:0004869">
    <property type="term" value="F:cysteine-type endopeptidase inhibitor activity"/>
    <property type="evidence" value="ECO:0007669"/>
    <property type="project" value="TreeGrafter"/>
</dbReference>
<dbReference type="GeneID" id="70188435"/>
<reference evidence="17" key="1">
    <citation type="journal article" date="2021" name="Nat. Commun.">
        <title>Genetic determinants of endophytism in the Arabidopsis root mycobiome.</title>
        <authorList>
            <person name="Mesny F."/>
            <person name="Miyauchi S."/>
            <person name="Thiergart T."/>
            <person name="Pickel B."/>
            <person name="Atanasova L."/>
            <person name="Karlsson M."/>
            <person name="Huettel B."/>
            <person name="Barry K.W."/>
            <person name="Haridas S."/>
            <person name="Chen C."/>
            <person name="Bauer D."/>
            <person name="Andreopoulos W."/>
            <person name="Pangilinan J."/>
            <person name="LaButti K."/>
            <person name="Riley R."/>
            <person name="Lipzen A."/>
            <person name="Clum A."/>
            <person name="Drula E."/>
            <person name="Henrissat B."/>
            <person name="Kohler A."/>
            <person name="Grigoriev I.V."/>
            <person name="Martin F.M."/>
            <person name="Hacquard S."/>
        </authorList>
    </citation>
    <scope>NUCLEOTIDE SEQUENCE</scope>
    <source>
        <strain evidence="17">MPI-CAGE-CH-0230</strain>
    </source>
</reference>
<dbReference type="GO" id="GO:0061631">
    <property type="term" value="F:ubiquitin conjugating enzyme activity"/>
    <property type="evidence" value="ECO:0007669"/>
    <property type="project" value="UniProtKB-EC"/>
</dbReference>
<keyword evidence="4" id="KW-0963">Cytoplasm</keyword>
<sequence length="298" mass="33635">MTTLAARRIAKERLELEKPNDDYFVHFNDENLLHFDAYVVGPADTPYQHKLALLRFEIPARYPLVPPVVKFIQHTGHRIHPNLYVEGKVCLSILGTWPGEPWAYGMTCHTILVTIRSLLDDKPYKHEPNQNDNPAFNKFVEYSSWRCMLLDYLARAPNQASREFITRHISNHGEAMRAALAAQAIENRRLKEFSSPYLRGRRPDNDQHLRVEYPKLQSELESAIEKANMAVRASSPVKRGLEEDVTPSSSAHGKLHDGVQQKRIKQSDGATDDDVASDGMAGGSTTSAKPVPEVIDLT</sequence>
<organism evidence="17 18">
    <name type="scientific">Microdochium trichocladiopsis</name>
    <dbReference type="NCBI Taxonomy" id="1682393"/>
    <lineage>
        <taxon>Eukaryota</taxon>
        <taxon>Fungi</taxon>
        <taxon>Dikarya</taxon>
        <taxon>Ascomycota</taxon>
        <taxon>Pezizomycotina</taxon>
        <taxon>Sordariomycetes</taxon>
        <taxon>Xylariomycetidae</taxon>
        <taxon>Xylariales</taxon>
        <taxon>Microdochiaceae</taxon>
        <taxon>Microdochium</taxon>
    </lineage>
</organism>
<dbReference type="Gene3D" id="3.10.110.10">
    <property type="entry name" value="Ubiquitin Conjugating Enzyme"/>
    <property type="match status" value="1"/>
</dbReference>
<dbReference type="EC" id="2.3.2.23" evidence="3"/>
<dbReference type="GO" id="GO:0006915">
    <property type="term" value="P:apoptotic process"/>
    <property type="evidence" value="ECO:0007669"/>
    <property type="project" value="UniProtKB-KW"/>
</dbReference>
<feature type="domain" description="UBC core" evidence="16">
    <location>
        <begin position="4"/>
        <end position="158"/>
    </location>
</feature>
<keyword evidence="10" id="KW-0539">Nucleus</keyword>
<keyword evidence="18" id="KW-1185">Reference proteome</keyword>
<dbReference type="GO" id="GO:0043066">
    <property type="term" value="P:negative regulation of apoptotic process"/>
    <property type="evidence" value="ECO:0007669"/>
    <property type="project" value="TreeGrafter"/>
</dbReference>
<gene>
    <name evidence="17" type="ORF">B0I36DRAFT_364004</name>
</gene>
<proteinExistence type="predicted"/>
<evidence type="ECO:0000313" key="17">
    <source>
        <dbReference type="EMBL" id="KAH7029465.1"/>
    </source>
</evidence>
<evidence type="ECO:0000256" key="2">
    <source>
        <dbReference type="ARBA" id="ARBA00004496"/>
    </source>
</evidence>
<dbReference type="SMART" id="SM00212">
    <property type="entry name" value="UBCc"/>
    <property type="match status" value="1"/>
</dbReference>
<dbReference type="GO" id="GO:0005737">
    <property type="term" value="C:cytoplasm"/>
    <property type="evidence" value="ECO:0007669"/>
    <property type="project" value="UniProtKB-SubCell"/>
</dbReference>
<keyword evidence="7" id="KW-0547">Nucleotide-binding</keyword>
<protein>
    <recommendedName>
        <fullName evidence="11">Ubiquitin-conjugating enzyme E2 Z</fullName>
        <ecNumber evidence="3">2.3.2.23</ecNumber>
    </recommendedName>
    <alternativeName>
        <fullName evidence="12">E2 ubiquitin-conjugating enzyme Z</fullName>
    </alternativeName>
    <alternativeName>
        <fullName evidence="14">Ubiquitin carrier protein Z</fullName>
    </alternativeName>
    <alternativeName>
        <fullName evidence="13">Ubiquitin-protein ligase Z</fullName>
    </alternativeName>
</protein>
<dbReference type="RefSeq" id="XP_046011753.1">
    <property type="nucleotide sequence ID" value="XM_046158889.1"/>
</dbReference>
<feature type="region of interest" description="Disordered" evidence="15">
    <location>
        <begin position="231"/>
        <end position="298"/>
    </location>
</feature>
<dbReference type="OrthoDB" id="47801at2759"/>
<evidence type="ECO:0000313" key="18">
    <source>
        <dbReference type="Proteomes" id="UP000756346"/>
    </source>
</evidence>
<evidence type="ECO:0000256" key="14">
    <source>
        <dbReference type="ARBA" id="ARBA00042401"/>
    </source>
</evidence>
<evidence type="ECO:0000256" key="4">
    <source>
        <dbReference type="ARBA" id="ARBA00022490"/>
    </source>
</evidence>
<evidence type="ECO:0000256" key="7">
    <source>
        <dbReference type="ARBA" id="ARBA00022741"/>
    </source>
</evidence>
<keyword evidence="8" id="KW-0833">Ubl conjugation pathway</keyword>
<dbReference type="SUPFAM" id="SSF54495">
    <property type="entry name" value="UBC-like"/>
    <property type="match status" value="1"/>
</dbReference>
<accession>A0A9P8Y528</accession>
<evidence type="ECO:0000256" key="3">
    <source>
        <dbReference type="ARBA" id="ARBA00012486"/>
    </source>
</evidence>
<evidence type="ECO:0000256" key="13">
    <source>
        <dbReference type="ARBA" id="ARBA00042316"/>
    </source>
</evidence>
<dbReference type="PANTHER" id="PTHR46116:SF26">
    <property type="entry name" value="UBIQUITIN-CONJUGATING ENZYME E2 Z"/>
    <property type="match status" value="1"/>
</dbReference>
<keyword evidence="9" id="KW-0067">ATP-binding</keyword>
<comment type="subcellular location">
    <subcellularLocation>
        <location evidence="2">Cytoplasm</location>
    </subcellularLocation>
    <subcellularLocation>
        <location evidence="1">Nucleus</location>
    </subcellularLocation>
</comment>
<evidence type="ECO:0000259" key="16">
    <source>
        <dbReference type="PROSITE" id="PS50127"/>
    </source>
</evidence>
<evidence type="ECO:0000256" key="1">
    <source>
        <dbReference type="ARBA" id="ARBA00004123"/>
    </source>
</evidence>
<evidence type="ECO:0000256" key="10">
    <source>
        <dbReference type="ARBA" id="ARBA00023242"/>
    </source>
</evidence>
<dbReference type="PROSITE" id="PS50127">
    <property type="entry name" value="UBC_2"/>
    <property type="match status" value="1"/>
</dbReference>
<dbReference type="Pfam" id="PF00179">
    <property type="entry name" value="UQ_con"/>
    <property type="match status" value="1"/>
</dbReference>
<evidence type="ECO:0000256" key="11">
    <source>
        <dbReference type="ARBA" id="ARBA00039894"/>
    </source>
</evidence>
<evidence type="ECO:0000256" key="8">
    <source>
        <dbReference type="ARBA" id="ARBA00022786"/>
    </source>
</evidence>
<dbReference type="InterPro" id="IPR016135">
    <property type="entry name" value="UBQ-conjugating_enzyme/RWD"/>
</dbReference>
<evidence type="ECO:0000256" key="5">
    <source>
        <dbReference type="ARBA" id="ARBA00022679"/>
    </source>
</evidence>
<dbReference type="GO" id="GO:0005634">
    <property type="term" value="C:nucleus"/>
    <property type="evidence" value="ECO:0007669"/>
    <property type="project" value="UniProtKB-SubCell"/>
</dbReference>
<dbReference type="EMBL" id="JAGTJQ010000006">
    <property type="protein sequence ID" value="KAH7029465.1"/>
    <property type="molecule type" value="Genomic_DNA"/>
</dbReference>
<dbReference type="GO" id="GO:0005524">
    <property type="term" value="F:ATP binding"/>
    <property type="evidence" value="ECO:0007669"/>
    <property type="project" value="UniProtKB-KW"/>
</dbReference>
<evidence type="ECO:0000256" key="9">
    <source>
        <dbReference type="ARBA" id="ARBA00022840"/>
    </source>
</evidence>
<dbReference type="AlphaFoldDB" id="A0A9P8Y528"/>
<evidence type="ECO:0000256" key="6">
    <source>
        <dbReference type="ARBA" id="ARBA00022703"/>
    </source>
</evidence>
<keyword evidence="5" id="KW-0808">Transferase</keyword>
<evidence type="ECO:0000256" key="12">
    <source>
        <dbReference type="ARBA" id="ARBA00041798"/>
    </source>
</evidence>
<keyword evidence="6" id="KW-0053">Apoptosis</keyword>
<name>A0A9P8Y528_9PEZI</name>
<dbReference type="PANTHER" id="PTHR46116">
    <property type="entry name" value="(E3-INDEPENDENT) E2 UBIQUITIN-CONJUGATING ENZYME"/>
    <property type="match status" value="1"/>
</dbReference>
<evidence type="ECO:0000256" key="15">
    <source>
        <dbReference type="SAM" id="MobiDB-lite"/>
    </source>
</evidence>